<evidence type="ECO:0000313" key="2">
    <source>
        <dbReference type="Proteomes" id="UP000009168"/>
    </source>
</evidence>
<name>W7XFB7_TETTS</name>
<dbReference type="GeneID" id="24442256"/>
<keyword evidence="2" id="KW-1185">Reference proteome</keyword>
<organism evidence="1 2">
    <name type="scientific">Tetrahymena thermophila (strain SB210)</name>
    <dbReference type="NCBI Taxonomy" id="312017"/>
    <lineage>
        <taxon>Eukaryota</taxon>
        <taxon>Sar</taxon>
        <taxon>Alveolata</taxon>
        <taxon>Ciliophora</taxon>
        <taxon>Intramacronucleata</taxon>
        <taxon>Oligohymenophorea</taxon>
        <taxon>Hymenostomatida</taxon>
        <taxon>Tetrahymenina</taxon>
        <taxon>Tetrahymenidae</taxon>
        <taxon>Tetrahymena</taxon>
    </lineage>
</organism>
<gene>
    <name evidence="1" type="ORF">TTHERM_001381990</name>
</gene>
<dbReference type="RefSeq" id="XP_012655994.1">
    <property type="nucleotide sequence ID" value="XM_012800540.1"/>
</dbReference>
<proteinExistence type="predicted"/>
<sequence>MRKQMLNYLTFIFKIDSNQNFRMPFDIKTKSKYKIASKIQQRFHSKYIRKLNELLKNRWQLQVEDKQDRWKISLILNIQRVILQKNNFDSERILQKCMMKQIVIFLKITIQCRIIVNFNMKTASKIYERN</sequence>
<accession>W7XFB7</accession>
<dbReference type="InParanoid" id="W7XFB7"/>
<reference evidence="2" key="1">
    <citation type="journal article" date="2006" name="PLoS Biol.">
        <title>Macronuclear genome sequence of the ciliate Tetrahymena thermophila, a model eukaryote.</title>
        <authorList>
            <person name="Eisen J.A."/>
            <person name="Coyne R.S."/>
            <person name="Wu M."/>
            <person name="Wu D."/>
            <person name="Thiagarajan M."/>
            <person name="Wortman J.R."/>
            <person name="Badger J.H."/>
            <person name="Ren Q."/>
            <person name="Amedeo P."/>
            <person name="Jones K.M."/>
            <person name="Tallon L.J."/>
            <person name="Delcher A.L."/>
            <person name="Salzberg S.L."/>
            <person name="Silva J.C."/>
            <person name="Haas B.J."/>
            <person name="Majoros W.H."/>
            <person name="Farzad M."/>
            <person name="Carlton J.M."/>
            <person name="Smith R.K. Jr."/>
            <person name="Garg J."/>
            <person name="Pearlman R.E."/>
            <person name="Karrer K.M."/>
            <person name="Sun L."/>
            <person name="Manning G."/>
            <person name="Elde N.C."/>
            <person name="Turkewitz A.P."/>
            <person name="Asai D.J."/>
            <person name="Wilkes D.E."/>
            <person name="Wang Y."/>
            <person name="Cai H."/>
            <person name="Collins K."/>
            <person name="Stewart B.A."/>
            <person name="Lee S.R."/>
            <person name="Wilamowska K."/>
            <person name="Weinberg Z."/>
            <person name="Ruzzo W.L."/>
            <person name="Wloga D."/>
            <person name="Gaertig J."/>
            <person name="Frankel J."/>
            <person name="Tsao C.-C."/>
            <person name="Gorovsky M.A."/>
            <person name="Keeling P.J."/>
            <person name="Waller R.F."/>
            <person name="Patron N.J."/>
            <person name="Cherry J.M."/>
            <person name="Stover N.A."/>
            <person name="Krieger C.J."/>
            <person name="del Toro C."/>
            <person name="Ryder H.F."/>
            <person name="Williamson S.C."/>
            <person name="Barbeau R.A."/>
            <person name="Hamilton E.P."/>
            <person name="Orias E."/>
        </authorList>
    </citation>
    <scope>NUCLEOTIDE SEQUENCE [LARGE SCALE GENOMIC DNA]</scope>
    <source>
        <strain evidence="2">SB210</strain>
    </source>
</reference>
<dbReference type="AlphaFoldDB" id="W7XFB7"/>
<dbReference type="Proteomes" id="UP000009168">
    <property type="component" value="Unassembled WGS sequence"/>
</dbReference>
<protein>
    <submittedName>
        <fullName evidence="1">Uncharacterized protein</fullName>
    </submittedName>
</protein>
<dbReference type="KEGG" id="tet:TTHERM_001381990"/>
<evidence type="ECO:0000313" key="1">
    <source>
        <dbReference type="EMBL" id="EWS71469.1"/>
    </source>
</evidence>
<dbReference type="EMBL" id="GG662336">
    <property type="protein sequence ID" value="EWS71469.1"/>
    <property type="molecule type" value="Genomic_DNA"/>
</dbReference>